<proteinExistence type="predicted"/>
<gene>
    <name evidence="1" type="ORF">J1TS3_17740</name>
</gene>
<accession>A0ABQ4K628</accession>
<dbReference type="Proteomes" id="UP000680279">
    <property type="component" value="Unassembled WGS sequence"/>
</dbReference>
<sequence>MGREMTNKDCREFLGVDMNIASRILNSMDLNRTGSCRYRRYTLDFH</sequence>
<protein>
    <submittedName>
        <fullName evidence="1">Uncharacterized protein</fullName>
    </submittedName>
</protein>
<evidence type="ECO:0000313" key="2">
    <source>
        <dbReference type="Proteomes" id="UP000680279"/>
    </source>
</evidence>
<evidence type="ECO:0000313" key="1">
    <source>
        <dbReference type="EMBL" id="GIN20640.1"/>
    </source>
</evidence>
<dbReference type="EMBL" id="BOQT01000005">
    <property type="protein sequence ID" value="GIN20640.1"/>
    <property type="molecule type" value="Genomic_DNA"/>
</dbReference>
<organism evidence="1 2">
    <name type="scientific">Siminovitchia fordii</name>
    <dbReference type="NCBI Taxonomy" id="254759"/>
    <lineage>
        <taxon>Bacteria</taxon>
        <taxon>Bacillati</taxon>
        <taxon>Bacillota</taxon>
        <taxon>Bacilli</taxon>
        <taxon>Bacillales</taxon>
        <taxon>Bacillaceae</taxon>
        <taxon>Siminovitchia</taxon>
    </lineage>
</organism>
<keyword evidence="2" id="KW-1185">Reference proteome</keyword>
<comment type="caution">
    <text evidence="1">The sequence shown here is derived from an EMBL/GenBank/DDBJ whole genome shotgun (WGS) entry which is preliminary data.</text>
</comment>
<name>A0ABQ4K628_9BACI</name>
<reference evidence="1 2" key="1">
    <citation type="submission" date="2021-03" db="EMBL/GenBank/DDBJ databases">
        <title>Antimicrobial resistance genes in bacteria isolated from Japanese honey, and their potential for conferring macrolide and lincosamide resistance in the American foulbrood pathogen Paenibacillus larvae.</title>
        <authorList>
            <person name="Okamoto M."/>
            <person name="Kumagai M."/>
            <person name="Kanamori H."/>
            <person name="Takamatsu D."/>
        </authorList>
    </citation>
    <scope>NUCLEOTIDE SEQUENCE [LARGE SCALE GENOMIC DNA]</scope>
    <source>
        <strain evidence="1 2">J1TS3</strain>
    </source>
</reference>